<dbReference type="EMBL" id="JBAWTH010000120">
    <property type="protein sequence ID" value="KAL2276186.1"/>
    <property type="molecule type" value="Genomic_DNA"/>
</dbReference>
<feature type="region of interest" description="Disordered" evidence="1">
    <location>
        <begin position="1"/>
        <end position="109"/>
    </location>
</feature>
<gene>
    <name evidence="2" type="ORF">FJTKL_01248</name>
</gene>
<name>A0ABR4E185_9PEZI</name>
<accession>A0ABR4E185</accession>
<comment type="caution">
    <text evidence="2">The sequence shown here is derived from an EMBL/GenBank/DDBJ whole genome shotgun (WGS) entry which is preliminary data.</text>
</comment>
<evidence type="ECO:0000256" key="1">
    <source>
        <dbReference type="SAM" id="MobiDB-lite"/>
    </source>
</evidence>
<keyword evidence="3" id="KW-1185">Reference proteome</keyword>
<dbReference type="Proteomes" id="UP001600888">
    <property type="component" value="Unassembled WGS sequence"/>
</dbReference>
<sequence>MDGGEKELPGARGTIASPSASSVDKNASGSARVDSLPSIASKAIAQSESTGKPETRSSKGKASIPVAEASSSKPVKLDTPEPPGSDDEDDDSPVRAKKGTPNRKKDWNAADHRIIRSFVKVTKKGPVTVNRKGLRYEPCSACVDRAASGKGNRGCHLHDDVSSSRCFDCHRGGAKCSTVALSLQPVGYALYNKYMEREPSMEPDYRERNLRTAWKVNCELLESDPIMASAEIRMKMGDTLVNDFSDLTEEQVLNKIETMGMPGTAAYKFFSALGEEDVKGKGKVAKTSAAASAGSASRAQTKLGVSLTVAAQKKVMNSLIEALNEHAEFKPVKDKK</sequence>
<evidence type="ECO:0000313" key="3">
    <source>
        <dbReference type="Proteomes" id="UP001600888"/>
    </source>
</evidence>
<proteinExistence type="predicted"/>
<protein>
    <submittedName>
        <fullName evidence="2">Uncharacterized protein</fullName>
    </submittedName>
</protein>
<reference evidence="2 3" key="1">
    <citation type="submission" date="2024-03" db="EMBL/GenBank/DDBJ databases">
        <title>A high-quality draft genome sequence of Diaporthe vaccinii, a causative agent of upright dieback and viscid rot disease in cranberry plants.</title>
        <authorList>
            <person name="Sarrasin M."/>
            <person name="Lang B.F."/>
            <person name="Burger G."/>
        </authorList>
    </citation>
    <scope>NUCLEOTIDE SEQUENCE [LARGE SCALE GENOMIC DNA]</scope>
    <source>
        <strain evidence="2 3">IS7</strain>
    </source>
</reference>
<evidence type="ECO:0000313" key="2">
    <source>
        <dbReference type="EMBL" id="KAL2276186.1"/>
    </source>
</evidence>
<feature type="compositionally biased region" description="Polar residues" evidence="1">
    <location>
        <begin position="16"/>
        <end position="29"/>
    </location>
</feature>
<organism evidence="2 3">
    <name type="scientific">Diaporthe vaccinii</name>
    <dbReference type="NCBI Taxonomy" id="105482"/>
    <lineage>
        <taxon>Eukaryota</taxon>
        <taxon>Fungi</taxon>
        <taxon>Dikarya</taxon>
        <taxon>Ascomycota</taxon>
        <taxon>Pezizomycotina</taxon>
        <taxon>Sordariomycetes</taxon>
        <taxon>Sordariomycetidae</taxon>
        <taxon>Diaporthales</taxon>
        <taxon>Diaporthaceae</taxon>
        <taxon>Diaporthe</taxon>
        <taxon>Diaporthe eres species complex</taxon>
    </lineage>
</organism>